<dbReference type="Proteomes" id="UP001059836">
    <property type="component" value="Chromosome"/>
</dbReference>
<dbReference type="Gene3D" id="3.40.1620.10">
    <property type="entry name" value="YefM-like domain"/>
    <property type="match status" value="1"/>
</dbReference>
<evidence type="ECO:0000256" key="2">
    <source>
        <dbReference type="RuleBase" id="RU362080"/>
    </source>
</evidence>
<evidence type="ECO:0000256" key="1">
    <source>
        <dbReference type="ARBA" id="ARBA00009981"/>
    </source>
</evidence>
<evidence type="ECO:0000313" key="3">
    <source>
        <dbReference type="EMBL" id="QHN36982.1"/>
    </source>
</evidence>
<sequence length="93" mass="10580">MRTIAHRELRNNSSKILEAVRNGESFEITNHGVVVAVLSPPSLTPYERLLAEGKVQRGTQERNFSRFKPALADRDPGDVLNEMRGQRDLMFDE</sequence>
<dbReference type="SUPFAM" id="SSF143120">
    <property type="entry name" value="YefM-like"/>
    <property type="match status" value="1"/>
</dbReference>
<reference evidence="3" key="1">
    <citation type="journal article" date="2021" name="Nat. Microbiol.">
        <title>Cocultivation of an ultrasmall environmental parasitic bacterium with lytic ability against bacteria associated with wastewater foams.</title>
        <authorList>
            <person name="Batinovic S."/>
            <person name="Rose J.J.A."/>
            <person name="Ratcliffe J."/>
            <person name="Seviour R.J."/>
            <person name="Petrovski S."/>
        </authorList>
    </citation>
    <scope>NUCLEOTIDE SEQUENCE</scope>
    <source>
        <strain evidence="3">CON9</strain>
    </source>
</reference>
<dbReference type="InterPro" id="IPR006442">
    <property type="entry name" value="Antitoxin_Phd/YefM"/>
</dbReference>
<gene>
    <name evidence="3" type="ORF">GII31_20860</name>
</gene>
<dbReference type="RefSeq" id="WP_213245250.1">
    <property type="nucleotide sequence ID" value="NZ_CP045806.1"/>
</dbReference>
<proteinExistence type="inferred from homology"/>
<dbReference type="EMBL" id="CP045809">
    <property type="protein sequence ID" value="QHN36982.1"/>
    <property type="molecule type" value="Genomic_DNA"/>
</dbReference>
<accession>A0ABX6IM28</accession>
<keyword evidence="4" id="KW-1185">Reference proteome</keyword>
<name>A0ABX6IM28_9ACTN</name>
<protein>
    <recommendedName>
        <fullName evidence="2">Antitoxin</fullName>
    </recommendedName>
</protein>
<dbReference type="NCBIfam" id="TIGR01552">
    <property type="entry name" value="phd_fam"/>
    <property type="match status" value="1"/>
</dbReference>
<evidence type="ECO:0000313" key="4">
    <source>
        <dbReference type="Proteomes" id="UP001059836"/>
    </source>
</evidence>
<organism evidence="3 4">
    <name type="scientific">Gordonia pseudamarae</name>
    <dbReference type="NCBI Taxonomy" id="2831662"/>
    <lineage>
        <taxon>Bacteria</taxon>
        <taxon>Bacillati</taxon>
        <taxon>Actinomycetota</taxon>
        <taxon>Actinomycetes</taxon>
        <taxon>Mycobacteriales</taxon>
        <taxon>Gordoniaceae</taxon>
        <taxon>Gordonia</taxon>
    </lineage>
</organism>
<dbReference type="InterPro" id="IPR036165">
    <property type="entry name" value="YefM-like_sf"/>
</dbReference>
<comment type="similarity">
    <text evidence="1 2">Belongs to the phD/YefM antitoxin family.</text>
</comment>
<dbReference type="Pfam" id="PF02604">
    <property type="entry name" value="PhdYeFM_antitox"/>
    <property type="match status" value="1"/>
</dbReference>
<comment type="function">
    <text evidence="2">Antitoxin component of a type II toxin-antitoxin (TA) system.</text>
</comment>